<reference evidence="1" key="1">
    <citation type="submission" date="2022-08" db="EMBL/GenBank/DDBJ databases">
        <authorList>
            <person name="Giroux E."/>
            <person name="Giroux E."/>
        </authorList>
    </citation>
    <scope>NUCLEOTIDE SEQUENCE</scope>
    <source>
        <strain evidence="1">H1091258</strain>
    </source>
</reference>
<protein>
    <submittedName>
        <fullName evidence="1">Uncharacterized protein</fullName>
    </submittedName>
</protein>
<organism evidence="1 2">
    <name type="scientific">Colletotrichum noveboracense</name>
    <dbReference type="NCBI Taxonomy" id="2664923"/>
    <lineage>
        <taxon>Eukaryota</taxon>
        <taxon>Fungi</taxon>
        <taxon>Dikarya</taxon>
        <taxon>Ascomycota</taxon>
        <taxon>Pezizomycotina</taxon>
        <taxon>Sordariomycetes</taxon>
        <taxon>Hypocreomycetidae</taxon>
        <taxon>Glomerellales</taxon>
        <taxon>Glomerellaceae</taxon>
        <taxon>Colletotrichum</taxon>
        <taxon>Colletotrichum gloeosporioides species complex</taxon>
    </lineage>
</organism>
<evidence type="ECO:0000313" key="1">
    <source>
        <dbReference type="EMBL" id="CAI0652742.1"/>
    </source>
</evidence>
<accession>A0A9W4S2W6</accession>
<gene>
    <name evidence="1" type="ORF">CGXH109_LOCUS120203</name>
</gene>
<comment type="caution">
    <text evidence="1">The sequence shown here is derived from an EMBL/GenBank/DDBJ whole genome shotgun (WGS) entry which is preliminary data.</text>
</comment>
<keyword evidence="2" id="KW-1185">Reference proteome</keyword>
<dbReference type="AlphaFoldDB" id="A0A9W4S2W6"/>
<dbReference type="Proteomes" id="UP001152533">
    <property type="component" value="Unassembled WGS sequence"/>
</dbReference>
<proteinExistence type="predicted"/>
<evidence type="ECO:0000313" key="2">
    <source>
        <dbReference type="Proteomes" id="UP001152533"/>
    </source>
</evidence>
<sequence length="83" mass="9462">MVITASSNNLTEIFSGIGVFCLEDERVSKLVEEVDDLRLSANRESWNYFTDVIFANPTVRQILQGFLEPLNLYSCHTFGPEFL</sequence>
<dbReference type="EMBL" id="CAMGZC010001428">
    <property type="protein sequence ID" value="CAI0652742.1"/>
    <property type="molecule type" value="Genomic_DNA"/>
</dbReference>
<name>A0A9W4S2W6_9PEZI</name>